<dbReference type="InterPro" id="IPR036180">
    <property type="entry name" value="Gelsolin-like_dom_sf"/>
</dbReference>
<dbReference type="PANTHER" id="PTHR11141:SF0">
    <property type="entry name" value="PROTEIN TRANSPORT PROTEIN SEC23"/>
    <property type="match status" value="1"/>
</dbReference>
<keyword evidence="2" id="KW-0963">Cytoplasm</keyword>
<organism evidence="7 8">
    <name type="scientific">Pisolithus microcarpus 441</name>
    <dbReference type="NCBI Taxonomy" id="765257"/>
    <lineage>
        <taxon>Eukaryota</taxon>
        <taxon>Fungi</taxon>
        <taxon>Dikarya</taxon>
        <taxon>Basidiomycota</taxon>
        <taxon>Agaricomycotina</taxon>
        <taxon>Agaricomycetes</taxon>
        <taxon>Agaricomycetidae</taxon>
        <taxon>Boletales</taxon>
        <taxon>Sclerodermatineae</taxon>
        <taxon>Pisolithaceae</taxon>
        <taxon>Pisolithus</taxon>
    </lineage>
</organism>
<keyword evidence="2" id="KW-0472">Membrane</keyword>
<feature type="domain" description="Sec23/Sec24 beta-sandwich" evidence="5">
    <location>
        <begin position="241"/>
        <end position="314"/>
    </location>
</feature>
<dbReference type="Pfam" id="PF20722">
    <property type="entry name" value="DUF6830"/>
    <property type="match status" value="1"/>
</dbReference>
<feature type="region of interest" description="Disordered" evidence="3">
    <location>
        <begin position="580"/>
        <end position="612"/>
    </location>
</feature>
<name>A0A0C9ZNI7_9AGAM</name>
<evidence type="ECO:0000256" key="3">
    <source>
        <dbReference type="SAM" id="MobiDB-lite"/>
    </source>
</evidence>
<dbReference type="Pfam" id="PF04815">
    <property type="entry name" value="Sec23_helical"/>
    <property type="match status" value="1"/>
</dbReference>
<feature type="domain" description="Sec23/Sec24 helical" evidence="4">
    <location>
        <begin position="350"/>
        <end position="410"/>
    </location>
</feature>
<accession>A0A0C9ZNI7</accession>
<dbReference type="GO" id="GO:0090110">
    <property type="term" value="P:COPII-coated vesicle cargo loading"/>
    <property type="evidence" value="ECO:0007669"/>
    <property type="project" value="TreeGrafter"/>
</dbReference>
<dbReference type="SUPFAM" id="SSF81995">
    <property type="entry name" value="beta-sandwich domain of Sec23/24"/>
    <property type="match status" value="1"/>
</dbReference>
<keyword evidence="2" id="KW-0333">Golgi apparatus</keyword>
<dbReference type="InterPro" id="IPR049233">
    <property type="entry name" value="DUF6830"/>
</dbReference>
<dbReference type="Pfam" id="PF08033">
    <property type="entry name" value="Sec23_BS"/>
    <property type="match status" value="1"/>
</dbReference>
<dbReference type="InterPro" id="IPR012990">
    <property type="entry name" value="Beta-sandwich_Sec23_24"/>
</dbReference>
<keyword evidence="2" id="KW-0479">Metal-binding</keyword>
<dbReference type="Gene3D" id="3.40.20.10">
    <property type="entry name" value="Severin"/>
    <property type="match status" value="1"/>
</dbReference>
<dbReference type="PANTHER" id="PTHR11141">
    <property type="entry name" value="PROTEIN TRANSPORT PROTEIN SEC23"/>
    <property type="match status" value="1"/>
</dbReference>
<dbReference type="InterPro" id="IPR036175">
    <property type="entry name" value="Sec23/24_helical_dom_sf"/>
</dbReference>
<dbReference type="HOGENOM" id="CLU_438803_0_0_1"/>
<evidence type="ECO:0000259" key="6">
    <source>
        <dbReference type="Pfam" id="PF20722"/>
    </source>
</evidence>
<dbReference type="Proteomes" id="UP000054018">
    <property type="component" value="Unassembled WGS sequence"/>
</dbReference>
<keyword evidence="2" id="KW-0968">Cytoplasmic vesicle</keyword>
<keyword evidence="2" id="KW-0931">ER-Golgi transport</keyword>
<gene>
    <name evidence="7" type="ORF">PISMIDRAFT_10520</name>
</gene>
<comment type="function">
    <text evidence="2">Component of the coat protein complex II (COPII) which promotes the formation of transport vesicles from the endoplasmic reticulum (ER). The coat has two main functions, the physical deformation of the endoplasmic reticulum membrane into vesicles and the selection of cargo molecules.</text>
</comment>
<evidence type="ECO:0000313" key="7">
    <source>
        <dbReference type="EMBL" id="KIK23907.1"/>
    </source>
</evidence>
<dbReference type="GO" id="GO:0070971">
    <property type="term" value="C:endoplasmic reticulum exit site"/>
    <property type="evidence" value="ECO:0007669"/>
    <property type="project" value="TreeGrafter"/>
</dbReference>
<keyword evidence="2" id="KW-0653">Protein transport</keyword>
<evidence type="ECO:0000256" key="2">
    <source>
        <dbReference type="RuleBase" id="RU365030"/>
    </source>
</evidence>
<evidence type="ECO:0000256" key="1">
    <source>
        <dbReference type="ARBA" id="ARBA00009210"/>
    </source>
</evidence>
<reference evidence="8" key="2">
    <citation type="submission" date="2015-01" db="EMBL/GenBank/DDBJ databases">
        <title>Evolutionary Origins and Diversification of the Mycorrhizal Mutualists.</title>
        <authorList>
            <consortium name="DOE Joint Genome Institute"/>
            <consortium name="Mycorrhizal Genomics Consortium"/>
            <person name="Kohler A."/>
            <person name="Kuo A."/>
            <person name="Nagy L.G."/>
            <person name="Floudas D."/>
            <person name="Copeland A."/>
            <person name="Barry K.W."/>
            <person name="Cichocki N."/>
            <person name="Veneault-Fourrey C."/>
            <person name="LaButti K."/>
            <person name="Lindquist E.A."/>
            <person name="Lipzen A."/>
            <person name="Lundell T."/>
            <person name="Morin E."/>
            <person name="Murat C."/>
            <person name="Riley R."/>
            <person name="Ohm R."/>
            <person name="Sun H."/>
            <person name="Tunlid A."/>
            <person name="Henrissat B."/>
            <person name="Grigoriev I.V."/>
            <person name="Hibbett D.S."/>
            <person name="Martin F."/>
        </authorList>
    </citation>
    <scope>NUCLEOTIDE SEQUENCE [LARGE SCALE GENOMIC DNA]</scope>
    <source>
        <strain evidence="8">441</strain>
    </source>
</reference>
<dbReference type="AlphaFoldDB" id="A0A0C9ZNI7"/>
<dbReference type="SUPFAM" id="SSF81811">
    <property type="entry name" value="Helical domain of Sec23/24"/>
    <property type="match status" value="1"/>
</dbReference>
<keyword evidence="8" id="KW-1185">Reference proteome</keyword>
<dbReference type="InterPro" id="IPR037364">
    <property type="entry name" value="Sec23"/>
</dbReference>
<dbReference type="Gene3D" id="1.20.120.730">
    <property type="entry name" value="Sec23/Sec24 helical domain"/>
    <property type="match status" value="1"/>
</dbReference>
<dbReference type="GO" id="GO:0046872">
    <property type="term" value="F:metal ion binding"/>
    <property type="evidence" value="ECO:0007669"/>
    <property type="project" value="UniProtKB-KW"/>
</dbReference>
<evidence type="ECO:0000313" key="8">
    <source>
        <dbReference type="Proteomes" id="UP000054018"/>
    </source>
</evidence>
<dbReference type="GO" id="GO:0005789">
    <property type="term" value="C:endoplasmic reticulum membrane"/>
    <property type="evidence" value="ECO:0007669"/>
    <property type="project" value="UniProtKB-SubCell"/>
</dbReference>
<dbReference type="Gene3D" id="2.60.40.1670">
    <property type="entry name" value="beta-sandwich domain of Sec23/24"/>
    <property type="match status" value="1"/>
</dbReference>
<feature type="domain" description="DUF6830" evidence="6">
    <location>
        <begin position="162"/>
        <end position="240"/>
    </location>
</feature>
<sequence>MHDHILAALKTFHDHKHAIIGAGLCCGQTTGAALDHWDIPKLEFMQSVTPSIPQTGIVIQWSANTTKHAHIEVIKDLVTTMNNQNYDSQICCTLDRNEKCCLFNTAISLSKQTNIHDTLAGDDSETDAPDHGDQNMPDSAGDNAIDNILHDLWSSDRSPTCFFNSAEKLSSASPGSAPMPLRTLVVGCTALRLNYKLSIRHISINEVADNFNLPDLHGALDDQGAESFRGIRHATSAGKKSACVGETEIDVGQTSEWGLNTIALQTSAAVYFEMLTPARQALQLGSWGLIQFMTHYQHSSGQQRLCVTTIACNFAEVGSPSITALFDQEAADLMARITVFETEIDNPPARFADYRREDPTSFRLSDNFSIYPQFMFHLWRSQFLQAFDNSPDETAFNRHILNEEDVNSSLITFQPTLMSFKFDVPPQPVLLNSVSIKPDIILPLDMFFHIHIFHGETVAQWREAGYQDQEGYETCKELLEARDLLINCFPLPRARLLSSPRHNFDSPNLANTISKYSYSSVPYATTSAGCPYMPPDSSISPSAVYNIIAGGLLLDSLNSDSSQHAYTAAVPHSYHFNPIDPPATCRKSRTEDTNDEDEDFQHAAGHSSATDSRRKIIHKQWIE</sequence>
<evidence type="ECO:0000259" key="4">
    <source>
        <dbReference type="Pfam" id="PF04815"/>
    </source>
</evidence>
<feature type="region of interest" description="Disordered" evidence="3">
    <location>
        <begin position="118"/>
        <end position="141"/>
    </location>
</feature>
<comment type="similarity">
    <text evidence="1 2">Belongs to the SEC23/SEC24 family. SEC23 subfamily.</text>
</comment>
<comment type="subcellular location">
    <subcellularLocation>
        <location evidence="2">Cytoplasm</location>
    </subcellularLocation>
    <subcellularLocation>
        <location evidence="2">Cytoplasmic vesicle</location>
        <location evidence="2">COPII-coated vesicle membrane</location>
        <topology evidence="2">Peripheral membrane protein</topology>
        <orientation evidence="2">Cytoplasmic side</orientation>
    </subcellularLocation>
    <subcellularLocation>
        <location evidence="2">Endoplasmic reticulum membrane</location>
        <topology evidence="2">Peripheral membrane protein</topology>
        <orientation evidence="2">Cytoplasmic side</orientation>
    </subcellularLocation>
    <subcellularLocation>
        <location evidence="2">Golgi apparatus membrane</location>
        <topology evidence="2">Peripheral membrane protein</topology>
        <orientation evidence="2">Cytoplasmic side</orientation>
    </subcellularLocation>
</comment>
<dbReference type="InterPro" id="IPR006900">
    <property type="entry name" value="Sec23/24_helical_dom"/>
</dbReference>
<dbReference type="STRING" id="765257.A0A0C9ZNI7"/>
<dbReference type="GO" id="GO:0030127">
    <property type="term" value="C:COPII vesicle coat"/>
    <property type="evidence" value="ECO:0007669"/>
    <property type="project" value="InterPro"/>
</dbReference>
<dbReference type="EMBL" id="KN833721">
    <property type="protein sequence ID" value="KIK23907.1"/>
    <property type="molecule type" value="Genomic_DNA"/>
</dbReference>
<reference evidence="7 8" key="1">
    <citation type="submission" date="2014-04" db="EMBL/GenBank/DDBJ databases">
        <authorList>
            <consortium name="DOE Joint Genome Institute"/>
            <person name="Kuo A."/>
            <person name="Kohler A."/>
            <person name="Costa M.D."/>
            <person name="Nagy L.G."/>
            <person name="Floudas D."/>
            <person name="Copeland A."/>
            <person name="Barry K.W."/>
            <person name="Cichocki N."/>
            <person name="Veneault-Fourrey C."/>
            <person name="LaButti K."/>
            <person name="Lindquist E.A."/>
            <person name="Lipzen A."/>
            <person name="Lundell T."/>
            <person name="Morin E."/>
            <person name="Murat C."/>
            <person name="Sun H."/>
            <person name="Tunlid A."/>
            <person name="Henrissat B."/>
            <person name="Grigoriev I.V."/>
            <person name="Hibbett D.S."/>
            <person name="Martin F."/>
            <person name="Nordberg H.P."/>
            <person name="Cantor M.N."/>
            <person name="Hua S.X."/>
        </authorList>
    </citation>
    <scope>NUCLEOTIDE SEQUENCE [LARGE SCALE GENOMIC DNA]</scope>
    <source>
        <strain evidence="7 8">441</strain>
    </source>
</reference>
<keyword evidence="2" id="KW-0256">Endoplasmic reticulum</keyword>
<dbReference type="GO" id="GO:0000139">
    <property type="term" value="C:Golgi membrane"/>
    <property type="evidence" value="ECO:0007669"/>
    <property type="project" value="UniProtKB-SubCell"/>
</dbReference>
<dbReference type="GO" id="GO:0006886">
    <property type="term" value="P:intracellular protein transport"/>
    <property type="evidence" value="ECO:0007669"/>
    <property type="project" value="InterPro"/>
</dbReference>
<keyword evidence="2" id="KW-0813">Transport</keyword>
<dbReference type="GO" id="GO:0005096">
    <property type="term" value="F:GTPase activator activity"/>
    <property type="evidence" value="ECO:0007669"/>
    <property type="project" value="TreeGrafter"/>
</dbReference>
<keyword evidence="2" id="KW-0862">Zinc</keyword>
<dbReference type="SUPFAM" id="SSF82754">
    <property type="entry name" value="C-terminal, gelsolin-like domain of Sec23/24"/>
    <property type="match status" value="1"/>
</dbReference>
<protein>
    <recommendedName>
        <fullName evidence="2">Protein transport protein SEC23</fullName>
    </recommendedName>
</protein>
<dbReference type="OrthoDB" id="10256289at2759"/>
<dbReference type="InterPro" id="IPR029006">
    <property type="entry name" value="ADF-H/Gelsolin-like_dom_sf"/>
</dbReference>
<proteinExistence type="inferred from homology"/>
<evidence type="ECO:0000259" key="5">
    <source>
        <dbReference type="Pfam" id="PF08033"/>
    </source>
</evidence>